<dbReference type="RefSeq" id="WP_308712367.1">
    <property type="nucleotide sequence ID" value="NZ_JAVHUY010000009.1"/>
</dbReference>
<keyword evidence="1" id="KW-0805">Transcription regulation</keyword>
<dbReference type="PANTHER" id="PTHR30055">
    <property type="entry name" value="HTH-TYPE TRANSCRIPTIONAL REGULATOR RUTR"/>
    <property type="match status" value="1"/>
</dbReference>
<reference evidence="6 7" key="1">
    <citation type="submission" date="2023-08" db="EMBL/GenBank/DDBJ databases">
        <title>Phytohabitans sansha sp. nov., isolated from marine sediment.</title>
        <authorList>
            <person name="Zhao Y."/>
            <person name="Yi K."/>
        </authorList>
    </citation>
    <scope>NUCLEOTIDE SEQUENCE [LARGE SCALE GENOMIC DNA]</scope>
    <source>
        <strain evidence="6 7">ZYX-F-186</strain>
    </source>
</reference>
<dbReference type="PANTHER" id="PTHR30055:SF238">
    <property type="entry name" value="MYCOFACTOCIN BIOSYNTHESIS TRANSCRIPTIONAL REGULATOR MFTR-RELATED"/>
    <property type="match status" value="1"/>
</dbReference>
<protein>
    <submittedName>
        <fullName evidence="6">TetR/AcrR family transcriptional regulator</fullName>
    </submittedName>
</protein>
<dbReference type="Gene3D" id="1.10.357.10">
    <property type="entry name" value="Tetracycline Repressor, domain 2"/>
    <property type="match status" value="1"/>
</dbReference>
<sequence>MASSREAIADAAFRLFNTTGYDATSADDIAAAAGVSRSTFFRWYGSKEAVIFPDHESLLAAIGKRLTSSSAESAIAAVSDAVRLVLFHYVSEGERARERYRLTSTVPALRERELASTARYQQLFRRFISAWGDRSESSELRAELMAASVVAAHNRVLRRWLRRECTDPQLEIDAALATVHHLFEDRSGSAPAAILIVQEGLSLQAVENTVRKALRDQLQPGGPSDSTKV</sequence>
<dbReference type="Gene3D" id="1.10.10.60">
    <property type="entry name" value="Homeodomain-like"/>
    <property type="match status" value="1"/>
</dbReference>
<dbReference type="Proteomes" id="UP001230908">
    <property type="component" value="Unassembled WGS sequence"/>
</dbReference>
<organism evidence="6 7">
    <name type="scientific">Phytohabitans maris</name>
    <dbReference type="NCBI Taxonomy" id="3071409"/>
    <lineage>
        <taxon>Bacteria</taxon>
        <taxon>Bacillati</taxon>
        <taxon>Actinomycetota</taxon>
        <taxon>Actinomycetes</taxon>
        <taxon>Micromonosporales</taxon>
        <taxon>Micromonosporaceae</taxon>
    </lineage>
</organism>
<name>A0ABU0ZDR3_9ACTN</name>
<evidence type="ECO:0000256" key="3">
    <source>
        <dbReference type="ARBA" id="ARBA00023163"/>
    </source>
</evidence>
<dbReference type="InterPro" id="IPR050109">
    <property type="entry name" value="HTH-type_TetR-like_transc_reg"/>
</dbReference>
<dbReference type="InterPro" id="IPR041347">
    <property type="entry name" value="MftR_C"/>
</dbReference>
<evidence type="ECO:0000256" key="4">
    <source>
        <dbReference type="PROSITE-ProRule" id="PRU00335"/>
    </source>
</evidence>
<dbReference type="Pfam" id="PF00440">
    <property type="entry name" value="TetR_N"/>
    <property type="match status" value="1"/>
</dbReference>
<keyword evidence="7" id="KW-1185">Reference proteome</keyword>
<dbReference type="SUPFAM" id="SSF46689">
    <property type="entry name" value="Homeodomain-like"/>
    <property type="match status" value="1"/>
</dbReference>
<dbReference type="InterPro" id="IPR009057">
    <property type="entry name" value="Homeodomain-like_sf"/>
</dbReference>
<dbReference type="EMBL" id="JAVHUY010000009">
    <property type="protein sequence ID" value="MDQ7905093.1"/>
    <property type="molecule type" value="Genomic_DNA"/>
</dbReference>
<accession>A0ABU0ZDR3</accession>
<keyword evidence="2 4" id="KW-0238">DNA-binding</keyword>
<evidence type="ECO:0000313" key="7">
    <source>
        <dbReference type="Proteomes" id="UP001230908"/>
    </source>
</evidence>
<keyword evidence="3" id="KW-0804">Transcription</keyword>
<dbReference type="InterPro" id="IPR001647">
    <property type="entry name" value="HTH_TetR"/>
</dbReference>
<dbReference type="PRINTS" id="PR00455">
    <property type="entry name" value="HTHTETR"/>
</dbReference>
<evidence type="ECO:0000313" key="6">
    <source>
        <dbReference type="EMBL" id="MDQ7905093.1"/>
    </source>
</evidence>
<comment type="caution">
    <text evidence="6">The sequence shown here is derived from an EMBL/GenBank/DDBJ whole genome shotgun (WGS) entry which is preliminary data.</text>
</comment>
<evidence type="ECO:0000256" key="2">
    <source>
        <dbReference type="ARBA" id="ARBA00023125"/>
    </source>
</evidence>
<gene>
    <name evidence="6" type="ORF">RB614_11230</name>
</gene>
<evidence type="ECO:0000259" key="5">
    <source>
        <dbReference type="PROSITE" id="PS50977"/>
    </source>
</evidence>
<dbReference type="Pfam" id="PF17754">
    <property type="entry name" value="TetR_C_14"/>
    <property type="match status" value="1"/>
</dbReference>
<feature type="DNA-binding region" description="H-T-H motif" evidence="4">
    <location>
        <begin position="25"/>
        <end position="44"/>
    </location>
</feature>
<proteinExistence type="predicted"/>
<dbReference type="PROSITE" id="PS50977">
    <property type="entry name" value="HTH_TETR_2"/>
    <property type="match status" value="1"/>
</dbReference>
<feature type="domain" description="HTH tetR-type" evidence="5">
    <location>
        <begin position="2"/>
        <end position="62"/>
    </location>
</feature>
<evidence type="ECO:0000256" key="1">
    <source>
        <dbReference type="ARBA" id="ARBA00023015"/>
    </source>
</evidence>